<accession>A0A6U0VI28</accession>
<evidence type="ECO:0000256" key="1">
    <source>
        <dbReference type="SAM" id="MobiDB-lite"/>
    </source>
</evidence>
<sequence>MELAEEGVESAKEKHCEQGETGPSTEGFGSQEAVGARTEPSPGTPESDSALKVADAAPADAAVEEEKEVSYLLRSALALVHSDRIADRFEEALREAGICETVQAVQSTKQLRRYLLERGYNPFSLVIVAKAAGDKAFEIAESYADKASVYCIMSTPPTVVQDCCEIVSALTR</sequence>
<organism evidence="3">
    <name type="scientific">Pinguiococcus pyrenoidosus</name>
    <dbReference type="NCBI Taxonomy" id="172671"/>
    <lineage>
        <taxon>Eukaryota</taxon>
        <taxon>Sar</taxon>
        <taxon>Stramenopiles</taxon>
        <taxon>Ochrophyta</taxon>
        <taxon>Pinguiophyceae</taxon>
        <taxon>Pinguiochrysidales</taxon>
        <taxon>Pinguiochrysidaceae</taxon>
        <taxon>Pinguiococcus</taxon>
    </lineage>
</organism>
<dbReference type="EMBL" id="HBEA01012154">
    <property type="protein sequence ID" value="CAD8259757.1"/>
    <property type="molecule type" value="Transcribed_RNA"/>
</dbReference>
<name>A0A6U0VI28_9STRA</name>
<protein>
    <submittedName>
        <fullName evidence="3">Uncharacterized protein</fullName>
    </submittedName>
</protein>
<proteinExistence type="predicted"/>
<gene>
    <name evidence="2" type="ORF">PPYR1160_LOCUS9249</name>
    <name evidence="3" type="ORF">PPYR1160_LOCUS9259</name>
</gene>
<reference evidence="3" key="1">
    <citation type="submission" date="2021-01" db="EMBL/GenBank/DDBJ databases">
        <authorList>
            <person name="Corre E."/>
            <person name="Pelletier E."/>
            <person name="Niang G."/>
            <person name="Scheremetjew M."/>
            <person name="Finn R."/>
            <person name="Kale V."/>
            <person name="Holt S."/>
            <person name="Cochrane G."/>
            <person name="Meng A."/>
            <person name="Brown T."/>
            <person name="Cohen L."/>
        </authorList>
    </citation>
    <scope>NUCLEOTIDE SEQUENCE</scope>
    <source>
        <strain evidence="3">CCMP2078</strain>
    </source>
</reference>
<feature type="region of interest" description="Disordered" evidence="1">
    <location>
        <begin position="1"/>
        <end position="58"/>
    </location>
</feature>
<dbReference type="AlphaFoldDB" id="A0A6U0VI28"/>
<evidence type="ECO:0000313" key="2">
    <source>
        <dbReference type="EMBL" id="CAD8259747.1"/>
    </source>
</evidence>
<feature type="compositionally biased region" description="Basic and acidic residues" evidence="1">
    <location>
        <begin position="9"/>
        <end position="18"/>
    </location>
</feature>
<evidence type="ECO:0000313" key="3">
    <source>
        <dbReference type="EMBL" id="CAD8259757.1"/>
    </source>
</evidence>
<dbReference type="EMBL" id="HBEA01012143">
    <property type="protein sequence ID" value="CAD8259747.1"/>
    <property type="molecule type" value="Transcribed_RNA"/>
</dbReference>